<dbReference type="Proteomes" id="UP000772434">
    <property type="component" value="Unassembled WGS sequence"/>
</dbReference>
<evidence type="ECO:0000313" key="3">
    <source>
        <dbReference type="Proteomes" id="UP000772434"/>
    </source>
</evidence>
<organism evidence="2 3">
    <name type="scientific">Rhodocollybia butyracea</name>
    <dbReference type="NCBI Taxonomy" id="206335"/>
    <lineage>
        <taxon>Eukaryota</taxon>
        <taxon>Fungi</taxon>
        <taxon>Dikarya</taxon>
        <taxon>Basidiomycota</taxon>
        <taxon>Agaricomycotina</taxon>
        <taxon>Agaricomycetes</taxon>
        <taxon>Agaricomycetidae</taxon>
        <taxon>Agaricales</taxon>
        <taxon>Marasmiineae</taxon>
        <taxon>Omphalotaceae</taxon>
        <taxon>Rhodocollybia</taxon>
    </lineage>
</organism>
<dbReference type="AlphaFoldDB" id="A0A9P5UET2"/>
<feature type="signal peptide" evidence="1">
    <location>
        <begin position="1"/>
        <end position="20"/>
    </location>
</feature>
<reference evidence="2" key="1">
    <citation type="submission" date="2020-11" db="EMBL/GenBank/DDBJ databases">
        <authorList>
            <consortium name="DOE Joint Genome Institute"/>
            <person name="Ahrendt S."/>
            <person name="Riley R."/>
            <person name="Andreopoulos W."/>
            <person name="Labutti K."/>
            <person name="Pangilinan J."/>
            <person name="Ruiz-Duenas F.J."/>
            <person name="Barrasa J.M."/>
            <person name="Sanchez-Garcia M."/>
            <person name="Camarero S."/>
            <person name="Miyauchi S."/>
            <person name="Serrano A."/>
            <person name="Linde D."/>
            <person name="Babiker R."/>
            <person name="Drula E."/>
            <person name="Ayuso-Fernandez I."/>
            <person name="Pacheco R."/>
            <person name="Padilla G."/>
            <person name="Ferreira P."/>
            <person name="Barriuso J."/>
            <person name="Kellner H."/>
            <person name="Castanera R."/>
            <person name="Alfaro M."/>
            <person name="Ramirez L."/>
            <person name="Pisabarro A.G."/>
            <person name="Kuo A."/>
            <person name="Tritt A."/>
            <person name="Lipzen A."/>
            <person name="He G."/>
            <person name="Yan M."/>
            <person name="Ng V."/>
            <person name="Cullen D."/>
            <person name="Martin F."/>
            <person name="Rosso M.-N."/>
            <person name="Henrissat B."/>
            <person name="Hibbett D."/>
            <person name="Martinez A.T."/>
            <person name="Grigoriev I.V."/>
        </authorList>
    </citation>
    <scope>NUCLEOTIDE SEQUENCE</scope>
    <source>
        <strain evidence="2">AH 40177</strain>
    </source>
</reference>
<keyword evidence="1" id="KW-0732">Signal</keyword>
<comment type="caution">
    <text evidence="2">The sequence shown here is derived from an EMBL/GenBank/DDBJ whole genome shotgun (WGS) entry which is preliminary data.</text>
</comment>
<gene>
    <name evidence="2" type="ORF">BDP27DRAFT_1311345</name>
</gene>
<protein>
    <submittedName>
        <fullName evidence="2">Uncharacterized protein</fullName>
    </submittedName>
</protein>
<feature type="chain" id="PRO_5040489060" evidence="1">
    <location>
        <begin position="21"/>
        <end position="101"/>
    </location>
</feature>
<evidence type="ECO:0000313" key="2">
    <source>
        <dbReference type="EMBL" id="KAF9077610.1"/>
    </source>
</evidence>
<name>A0A9P5UET2_9AGAR</name>
<keyword evidence="3" id="KW-1185">Reference proteome</keyword>
<accession>A0A9P5UET2</accession>
<evidence type="ECO:0000256" key="1">
    <source>
        <dbReference type="SAM" id="SignalP"/>
    </source>
</evidence>
<proteinExistence type="predicted"/>
<sequence length="101" mass="10434">MRFFKFSAIVAASFVTIGMASPSRITAVPAAPVAATETEFPPSTLSPVGGLTEAQGIHSLVFLITLCSLSYPVTTEAPQSAPTETFFPPSVLTPVSCLVGC</sequence>
<dbReference type="EMBL" id="JADNRY010000003">
    <property type="protein sequence ID" value="KAF9077610.1"/>
    <property type="molecule type" value="Genomic_DNA"/>
</dbReference>